<comment type="caution">
    <text evidence="2">The sequence shown here is derived from an EMBL/GenBank/DDBJ whole genome shotgun (WGS) entry which is preliminary data.</text>
</comment>
<dbReference type="HOGENOM" id="CLU_2987146_0_0_10"/>
<name>U2E291_9BACE</name>
<dbReference type="Proteomes" id="UP000016496">
    <property type="component" value="Unassembled WGS sequence"/>
</dbReference>
<evidence type="ECO:0000256" key="1">
    <source>
        <dbReference type="SAM" id="Phobius"/>
    </source>
</evidence>
<keyword evidence="1" id="KW-0472">Membrane</keyword>
<evidence type="ECO:0000313" key="2">
    <source>
        <dbReference type="EMBL" id="ERI86421.1"/>
    </source>
</evidence>
<feature type="transmembrane region" description="Helical" evidence="1">
    <location>
        <begin position="12"/>
        <end position="32"/>
    </location>
</feature>
<proteinExistence type="predicted"/>
<evidence type="ECO:0000313" key="3">
    <source>
        <dbReference type="Proteomes" id="UP000016496"/>
    </source>
</evidence>
<protein>
    <submittedName>
        <fullName evidence="2">Uncharacterized protein</fullName>
    </submittedName>
</protein>
<reference evidence="2 3" key="1">
    <citation type="submission" date="2013-08" db="EMBL/GenBank/DDBJ databases">
        <authorList>
            <person name="Weinstock G."/>
            <person name="Sodergren E."/>
            <person name="Wylie T."/>
            <person name="Fulton L."/>
            <person name="Fulton R."/>
            <person name="Fronick C."/>
            <person name="O'Laughlin M."/>
            <person name="Godfrey J."/>
            <person name="Miner T."/>
            <person name="Herter B."/>
            <person name="Appelbaum E."/>
            <person name="Cordes M."/>
            <person name="Lek S."/>
            <person name="Wollam A."/>
            <person name="Pepin K.H."/>
            <person name="Palsikar V.B."/>
            <person name="Mitreva M."/>
            <person name="Wilson R.K."/>
        </authorList>
    </citation>
    <scope>NUCLEOTIDE SEQUENCE [LARGE SCALE GENOMIC DNA]</scope>
    <source>
        <strain evidence="2 3">F0041</strain>
    </source>
</reference>
<sequence>MLPPKALYQHLRIPIILCLYRVLSQLYAAIISKRFFSYTSWREKVLPDSIKLNIFYY</sequence>
<organism evidence="2 3">
    <name type="scientific">Bacteroides pyogenes F0041</name>
    <dbReference type="NCBI Taxonomy" id="1321819"/>
    <lineage>
        <taxon>Bacteria</taxon>
        <taxon>Pseudomonadati</taxon>
        <taxon>Bacteroidota</taxon>
        <taxon>Bacteroidia</taxon>
        <taxon>Bacteroidales</taxon>
        <taxon>Bacteroidaceae</taxon>
        <taxon>Bacteroides</taxon>
    </lineage>
</organism>
<accession>U2E291</accession>
<keyword evidence="1" id="KW-0812">Transmembrane</keyword>
<dbReference type="EMBL" id="AWSV01000054">
    <property type="protein sequence ID" value="ERI86421.1"/>
    <property type="molecule type" value="Genomic_DNA"/>
</dbReference>
<gene>
    <name evidence="2" type="ORF">HMPREF1981_00932</name>
</gene>
<dbReference type="AlphaFoldDB" id="U2E291"/>
<keyword evidence="1" id="KW-1133">Transmembrane helix</keyword>